<evidence type="ECO:0000313" key="1">
    <source>
        <dbReference type="EMBL" id="MDX8044595.1"/>
    </source>
</evidence>
<proteinExistence type="predicted"/>
<keyword evidence="1" id="KW-0969">Cilium</keyword>
<evidence type="ECO:0000313" key="2">
    <source>
        <dbReference type="Proteomes" id="UP001277972"/>
    </source>
</evidence>
<keyword evidence="2" id="KW-1185">Reference proteome</keyword>
<protein>
    <submittedName>
        <fullName evidence="1">Flagellar biosynthesis anti-sigma factor FlgM</fullName>
    </submittedName>
</protein>
<organism evidence="1 2">
    <name type="scientific">Gracilibacillus pellucidus</name>
    <dbReference type="NCBI Taxonomy" id="3095368"/>
    <lineage>
        <taxon>Bacteria</taxon>
        <taxon>Bacillati</taxon>
        <taxon>Bacillota</taxon>
        <taxon>Bacilli</taxon>
        <taxon>Bacillales</taxon>
        <taxon>Bacillaceae</taxon>
        <taxon>Gracilibacillus</taxon>
    </lineage>
</organism>
<keyword evidence="1" id="KW-0966">Cell projection</keyword>
<reference evidence="1" key="1">
    <citation type="submission" date="2023-11" db="EMBL/GenBank/DDBJ databases">
        <title>Gracilibacillus pellucida a moderately halophilic bacterium isolated from saline soil in Xinjiang province.</title>
        <authorList>
            <person name="Zhang Z."/>
            <person name="Tan F."/>
            <person name="Wang Y."/>
            <person name="Xia M."/>
        </authorList>
    </citation>
    <scope>NUCLEOTIDE SEQUENCE</scope>
    <source>
        <strain evidence="1">S3-1-1</strain>
    </source>
</reference>
<name>A0ACC6M0X8_9BACI</name>
<keyword evidence="1" id="KW-0282">Flagellum</keyword>
<comment type="caution">
    <text evidence="1">The sequence shown here is derived from an EMBL/GenBank/DDBJ whole genome shotgun (WGS) entry which is preliminary data.</text>
</comment>
<gene>
    <name evidence="1" type="primary">flgM</name>
    <name evidence="1" type="ORF">SH601_01225</name>
</gene>
<dbReference type="EMBL" id="JAWZSR010000001">
    <property type="protein sequence ID" value="MDX8044595.1"/>
    <property type="molecule type" value="Genomic_DNA"/>
</dbReference>
<sequence length="87" mass="10193">MKVLKINGPNHSNLNPYQKQQQLQKQTKAKSHSLKPDQLEISDKALKMQQKNARQTYVNEIKQQVENGEYQVNNKETAKKLLNFWKA</sequence>
<dbReference type="Proteomes" id="UP001277972">
    <property type="component" value="Unassembled WGS sequence"/>
</dbReference>
<accession>A0ACC6M0X8</accession>